<reference key="1">
    <citation type="submission" date="2010-11" db="EMBL/GenBank/DDBJ databases">
        <title>The complete sequence of chromosome of Isophaera pallida ATCC 43644.</title>
        <authorList>
            <consortium name="US DOE Joint Genome Institute (JGI-PGF)"/>
            <person name="Lucas S."/>
            <person name="Copeland A."/>
            <person name="Lapidus A."/>
            <person name="Bruce D."/>
            <person name="Goodwin L."/>
            <person name="Pitluck S."/>
            <person name="Kyrpides N."/>
            <person name="Mavromatis K."/>
            <person name="Pagani I."/>
            <person name="Ivanova N."/>
            <person name="Saunders E."/>
            <person name="Brettin T."/>
            <person name="Detter J.C."/>
            <person name="Han C."/>
            <person name="Tapia R."/>
            <person name="Land M."/>
            <person name="Hauser L."/>
            <person name="Markowitz V."/>
            <person name="Cheng J.-F."/>
            <person name="Hugenholtz P."/>
            <person name="Woyke T."/>
            <person name="Wu D."/>
            <person name="Eisen J.A."/>
        </authorList>
    </citation>
    <scope>NUCLEOTIDE SEQUENCE</scope>
    <source>
        <strain>ATCC 43644</strain>
    </source>
</reference>
<name>E8R5Q8_ISOPI</name>
<evidence type="ECO:0000256" key="4">
    <source>
        <dbReference type="SAM" id="Phobius"/>
    </source>
</evidence>
<accession>E8R5Q8</accession>
<keyword evidence="4" id="KW-0472">Membrane</keyword>
<dbReference type="SMART" id="SM00028">
    <property type="entry name" value="TPR"/>
    <property type="match status" value="8"/>
</dbReference>
<keyword evidence="4" id="KW-0812">Transmembrane</keyword>
<dbReference type="OrthoDB" id="259472at2"/>
<feature type="transmembrane region" description="Helical" evidence="4">
    <location>
        <begin position="128"/>
        <end position="152"/>
    </location>
</feature>
<dbReference type="eggNOG" id="COG3170">
    <property type="taxonomic scope" value="Bacteria"/>
</dbReference>
<dbReference type="InParanoid" id="E8R5Q8"/>
<dbReference type="GO" id="GO:0051301">
    <property type="term" value="P:cell division"/>
    <property type="evidence" value="ECO:0007669"/>
    <property type="project" value="TreeGrafter"/>
</dbReference>
<evidence type="ECO:0000256" key="1">
    <source>
        <dbReference type="PROSITE-ProRule" id="PRU00339"/>
    </source>
</evidence>
<dbReference type="PROSITE" id="PS50005">
    <property type="entry name" value="TPR"/>
    <property type="match status" value="1"/>
</dbReference>
<reference evidence="5 6" key="2">
    <citation type="journal article" date="2011" name="Stand. Genomic Sci.">
        <title>Complete genome sequence of Isosphaera pallida type strain (IS1B).</title>
        <authorList>
            <consortium name="US DOE Joint Genome Institute (JGI-PGF)"/>
            <person name="Goker M."/>
            <person name="Cleland D."/>
            <person name="Saunders E."/>
            <person name="Lapidus A."/>
            <person name="Nolan M."/>
            <person name="Lucas S."/>
            <person name="Hammon N."/>
            <person name="Deshpande S."/>
            <person name="Cheng J.F."/>
            <person name="Tapia R."/>
            <person name="Han C."/>
            <person name="Goodwin L."/>
            <person name="Pitluck S."/>
            <person name="Liolios K."/>
            <person name="Pagani I."/>
            <person name="Ivanova N."/>
            <person name="Mavromatis K."/>
            <person name="Pati A."/>
            <person name="Chen A."/>
            <person name="Palaniappan K."/>
            <person name="Land M."/>
            <person name="Hauser L."/>
            <person name="Chang Y.J."/>
            <person name="Jeffries C.D."/>
            <person name="Detter J.C."/>
            <person name="Beck B."/>
            <person name="Woyke T."/>
            <person name="Bristow J."/>
            <person name="Eisen J.A."/>
            <person name="Markowitz V."/>
            <person name="Hugenholtz P."/>
            <person name="Kyrpides N.C."/>
            <person name="Klenk H.P."/>
        </authorList>
    </citation>
    <scope>NUCLEOTIDE SEQUENCE [LARGE SCALE GENOMIC DNA]</scope>
    <source>
        <strain evidence="6">ATCC 43644 / DSM 9630 / IS1B</strain>
    </source>
</reference>
<dbReference type="STRING" id="575540.Isop_2237"/>
<dbReference type="PANTHER" id="PTHR12558">
    <property type="entry name" value="CELL DIVISION CYCLE 16,23,27"/>
    <property type="match status" value="1"/>
</dbReference>
<dbReference type="eggNOG" id="COG3063">
    <property type="taxonomic scope" value="Bacteria"/>
</dbReference>
<keyword evidence="4" id="KW-1133">Transmembrane helix</keyword>
<feature type="region of interest" description="Disordered" evidence="3">
    <location>
        <begin position="878"/>
        <end position="901"/>
    </location>
</feature>
<feature type="coiled-coil region" evidence="2">
    <location>
        <begin position="1325"/>
        <end position="1352"/>
    </location>
</feature>
<keyword evidence="1" id="KW-0802">TPR repeat</keyword>
<dbReference type="InterPro" id="IPR019734">
    <property type="entry name" value="TPR_rpt"/>
</dbReference>
<dbReference type="HOGENOM" id="CLU_244923_0_0_0"/>
<organism evidence="5 6">
    <name type="scientific">Isosphaera pallida (strain ATCC 43644 / DSM 9630 / IS1B)</name>
    <dbReference type="NCBI Taxonomy" id="575540"/>
    <lineage>
        <taxon>Bacteria</taxon>
        <taxon>Pseudomonadati</taxon>
        <taxon>Planctomycetota</taxon>
        <taxon>Planctomycetia</taxon>
        <taxon>Isosphaerales</taxon>
        <taxon>Isosphaeraceae</taxon>
        <taxon>Isosphaera</taxon>
    </lineage>
</organism>
<dbReference type="Pfam" id="PF13432">
    <property type="entry name" value="TPR_16"/>
    <property type="match status" value="3"/>
</dbReference>
<sequence length="1626" mass="178765">MDAFHPKSPDGSPPRSSVTPGSVGGASSQPEEGPPVGGGGMGASGSRPLPQPHPLPGRMPLGGRSTSPPPTSPSQGFHKLAGRSKSLGKILAKGDFKPSEASEQGPRMPHLPRHPLNEPAGQIEARRLMVIVGVVLLVAITGVGALVGPSYYQRFQTRQTRINAIEKIRESLTRKDFSQAIAISGEFLKANPGDFRLPAELNTILLTSLDELSDDQAREAIVVLNEALRYHPQQVPWRETVRKLAVKTRDFEQAATQAFRLATTPRVDVKFIEDALDDLAKLGDSPFCRYQRFAIAEAAVKNTLNNPTITRRAVKAALDVGQFETASKLFEGIHKGSDNDAELLYFQGVLASSQRRLERSLELLNAAIAKDPGLLDAHAARLAVLASDPTTRGQIDEAVSAMLAANPGQARAHLIAHQIYRGINPDRAQIEIERAGELEPLHPEVVLTRAREAIKANQIASAIALIQQGWNVQPMDDRLPVLLASLYVSEGKPELAIDVLERAMKSLSFSIPIRESLADTYLVANRLDDLDKFLAAWPKSDNPLNESAKDYMKALALVARSRPSDALQILDPLITRLSDEPERRIRALLLAARCHAELGRLDDRIRALSQAVASLNEPLRNLVERDRGQNQVNDSFANMIRSAALEAAALSLNRATIQDELARDWVQIDRAISEAIRLNPGDPAAELMRVQAMLLRGQVEQADQLLASLRGRYPQNPVVWSSSAVLTHRRGDPAGGRDLVRLARQTILDPVESLRAQIDAYALMGDKESLAALKRLVGEVSGLPPESRRPLASRILQILLASEGADAASEALEQLAQADPDNPELMRFDLELAMARRDEEALSRLRDQFRRVQGPDSREASLADAARLMLRHIQAVNRSQTGPTPLAENSAPPPADAASSPELTQARAILEKLARSQPDWYTVWLFLGDLAVLERKSDEAIAHGRKALELAPDNLRAGRFLANQYALAGRWKDLDELIAQLETKIRLTDDLRAMAAEVAIRRGNLQRAQDMSKALDDTSLAGLVTKARIEQASGQAINAIVTYRKALTLYRKLLPEQRAAQAEIASEIYPLLVEQLRVTNAAPEARALMRQIERDLPDPVLREFTLARCHHVLEEYDQAQALYDKVLAQRPEFGRALICRAILGANRRQLDQAEADLRRTLAIANLPAAIQIEARRKLAELILIGPSSDPAKLAEALKLIEANSLILGETLEDKRLRSIGLIRLPDQVPAAIALLEEIARLEPLKPIERFLLALAYEARCDWPKARPMFTQWLNDRDAVPAQLEIAARVFLDRKDRELASIALSRLTEPQPGMSSETPPAPSPRIKALQARLAHLKGDARTATTQLDQLEKTRALPDLELAALWESINQPERAESLLRRAAQARDATGPLARGQLAGFLARRGRAAEALERLKAGLGEFPNPVITDLVGQILDPRSGVNEAILSELESIVEARIKQDERNNLADFGLALALIRDTRGHHAEAAATYRQVLAIQPDNFVVLNNLAFLQALGADAEGTLAEARRNIDRAMNFTRRVGDLMDTRGLVLLKQGEADSAIQTLLKVVGDRDDPVALFHLARACEVANRLEESRSWLKEAEAKGLKPELLHPLERPDLKQLRDRLQASLANR</sequence>
<keyword evidence="2" id="KW-0175">Coiled coil</keyword>
<keyword evidence="6" id="KW-1185">Reference proteome</keyword>
<feature type="repeat" description="TPR" evidence="1">
    <location>
        <begin position="921"/>
        <end position="954"/>
    </location>
</feature>
<evidence type="ECO:0000313" key="5">
    <source>
        <dbReference type="EMBL" id="ADV62815.1"/>
    </source>
</evidence>
<dbReference type="EMBL" id="CP002353">
    <property type="protein sequence ID" value="ADV62815.1"/>
    <property type="molecule type" value="Genomic_DNA"/>
</dbReference>
<dbReference type="eggNOG" id="COG0457">
    <property type="taxonomic scope" value="Bacteria"/>
</dbReference>
<gene>
    <name evidence="5" type="ordered locus">Isop_2237</name>
</gene>
<feature type="region of interest" description="Disordered" evidence="3">
    <location>
        <begin position="1"/>
        <end position="80"/>
    </location>
</feature>
<dbReference type="PANTHER" id="PTHR12558:SF13">
    <property type="entry name" value="CELL DIVISION CYCLE PROTEIN 27 HOMOLOG"/>
    <property type="match status" value="1"/>
</dbReference>
<evidence type="ECO:0000256" key="2">
    <source>
        <dbReference type="SAM" id="Coils"/>
    </source>
</evidence>
<protein>
    <submittedName>
        <fullName evidence="5">Tetratricopeptide TPR_1 repeat-containing protein</fullName>
    </submittedName>
</protein>
<dbReference type="Gene3D" id="1.25.40.10">
    <property type="entry name" value="Tetratricopeptide repeat domain"/>
    <property type="match status" value="6"/>
</dbReference>
<proteinExistence type="predicted"/>
<dbReference type="SUPFAM" id="SSF48452">
    <property type="entry name" value="TPR-like"/>
    <property type="match status" value="6"/>
</dbReference>
<evidence type="ECO:0000313" key="6">
    <source>
        <dbReference type="Proteomes" id="UP000008631"/>
    </source>
</evidence>
<dbReference type="Proteomes" id="UP000008631">
    <property type="component" value="Chromosome"/>
</dbReference>
<dbReference type="KEGG" id="ipa:Isop_2237"/>
<evidence type="ECO:0000256" key="3">
    <source>
        <dbReference type="SAM" id="MobiDB-lite"/>
    </source>
</evidence>
<dbReference type="InterPro" id="IPR011990">
    <property type="entry name" value="TPR-like_helical_dom_sf"/>
</dbReference>